<dbReference type="PROSITE" id="PS50994">
    <property type="entry name" value="INTEGRASE"/>
    <property type="match status" value="2"/>
</dbReference>
<dbReference type="GeneTree" id="ENSGT01100000263500"/>
<dbReference type="Gene3D" id="3.30.70.270">
    <property type="match status" value="2"/>
</dbReference>
<feature type="region of interest" description="Disordered" evidence="4">
    <location>
        <begin position="1317"/>
        <end position="1339"/>
    </location>
</feature>
<dbReference type="InterPro" id="IPR043128">
    <property type="entry name" value="Rev_trsase/Diguanyl_cyclase"/>
</dbReference>
<feature type="domain" description="Reverse transcriptase" evidence="5">
    <location>
        <begin position="1"/>
        <end position="159"/>
    </location>
</feature>
<proteinExistence type="inferred from homology"/>
<dbReference type="Pfam" id="PF00078">
    <property type="entry name" value="RVT_1"/>
    <property type="match status" value="1"/>
</dbReference>
<dbReference type="Pfam" id="PF17921">
    <property type="entry name" value="Integrase_H2C2"/>
    <property type="match status" value="2"/>
</dbReference>
<dbReference type="InterPro" id="IPR000477">
    <property type="entry name" value="RT_dom"/>
</dbReference>
<feature type="domain" description="Integrase catalytic" evidence="6">
    <location>
        <begin position="627"/>
        <end position="816"/>
    </location>
</feature>
<reference evidence="7" key="4">
    <citation type="submission" date="2025-09" db="UniProtKB">
        <authorList>
            <consortium name="Ensembl"/>
        </authorList>
    </citation>
    <scope>IDENTIFICATION</scope>
</reference>
<dbReference type="FunFam" id="3.30.70.270:FF:000020">
    <property type="entry name" value="Transposon Tf2-6 polyprotein-like Protein"/>
    <property type="match status" value="1"/>
</dbReference>
<name>A0A3B1IZP3_ASTMX</name>
<feature type="compositionally biased region" description="Basic and acidic residues" evidence="4">
    <location>
        <begin position="1321"/>
        <end position="1337"/>
    </location>
</feature>
<dbReference type="FunFam" id="3.10.20.370:FF:000001">
    <property type="entry name" value="Retrovirus-related Pol polyprotein from transposon 17.6-like protein"/>
    <property type="match status" value="1"/>
</dbReference>
<dbReference type="InterPro" id="IPR041577">
    <property type="entry name" value="RT_RNaseH_2"/>
</dbReference>
<dbReference type="Pfam" id="PF17919">
    <property type="entry name" value="RT_RNaseH_2"/>
    <property type="match status" value="1"/>
</dbReference>
<dbReference type="InterPro" id="IPR036397">
    <property type="entry name" value="RNaseH_sf"/>
</dbReference>
<feature type="domain" description="Integrase catalytic" evidence="6">
    <location>
        <begin position="911"/>
        <end position="1068"/>
    </location>
</feature>
<protein>
    <recommendedName>
        <fullName evidence="3">Gypsy retrotransposon integrase-like protein 1</fullName>
        <ecNumber evidence="2">3.1.26.4</ecNumber>
    </recommendedName>
</protein>
<dbReference type="Bgee" id="ENSAMXG00000036113">
    <property type="expression patterns" value="Expressed in heart and 8 other cell types or tissues"/>
</dbReference>
<dbReference type="InterPro" id="IPR050951">
    <property type="entry name" value="Retrovirus_Pol_polyprotein"/>
</dbReference>
<dbReference type="CDD" id="cd09274">
    <property type="entry name" value="RNase_HI_RT_Ty3"/>
    <property type="match status" value="1"/>
</dbReference>
<dbReference type="Gene3D" id="1.10.340.70">
    <property type="match status" value="2"/>
</dbReference>
<evidence type="ECO:0000256" key="1">
    <source>
        <dbReference type="ARBA" id="ARBA00010879"/>
    </source>
</evidence>
<dbReference type="GO" id="GO:0004523">
    <property type="term" value="F:RNA-DNA hybrid ribonuclease activity"/>
    <property type="evidence" value="ECO:0007669"/>
    <property type="project" value="UniProtKB-EC"/>
</dbReference>
<dbReference type="FunFam" id="3.30.420.10:FF:000032">
    <property type="entry name" value="Retrovirus-related Pol polyprotein from transposon 297-like Protein"/>
    <property type="match status" value="1"/>
</dbReference>
<keyword evidence="8" id="KW-1185">Reference proteome</keyword>
<reference evidence="8" key="2">
    <citation type="journal article" date="2014" name="Nat. Commun.">
        <title>The cavefish genome reveals candidate genes for eye loss.</title>
        <authorList>
            <person name="McGaugh S.E."/>
            <person name="Gross J.B."/>
            <person name="Aken B."/>
            <person name="Blin M."/>
            <person name="Borowsky R."/>
            <person name="Chalopin D."/>
            <person name="Hinaux H."/>
            <person name="Jeffery W.R."/>
            <person name="Keene A."/>
            <person name="Ma L."/>
            <person name="Minx P."/>
            <person name="Murphy D."/>
            <person name="O'Quin K.E."/>
            <person name="Retaux S."/>
            <person name="Rohner N."/>
            <person name="Searle S.M."/>
            <person name="Stahl B.A."/>
            <person name="Tabin C."/>
            <person name="Volff J.N."/>
            <person name="Yoshizawa M."/>
            <person name="Warren W.C."/>
        </authorList>
    </citation>
    <scope>NUCLEOTIDE SEQUENCE [LARGE SCALE GENOMIC DNA]</scope>
    <source>
        <strain evidence="8">female</strain>
    </source>
</reference>
<dbReference type="Pfam" id="PF00665">
    <property type="entry name" value="rve"/>
    <property type="match status" value="2"/>
</dbReference>
<dbReference type="Ensembl" id="ENSAMXT00000055722.1">
    <property type="protein sequence ID" value="ENSAMXP00000035542.1"/>
    <property type="gene ID" value="ENSAMXG00000036113.1"/>
</dbReference>
<dbReference type="FunFam" id="3.30.420.10:FF:000269">
    <property type="entry name" value="Uncharacterized protein"/>
    <property type="match status" value="1"/>
</dbReference>
<evidence type="ECO:0000256" key="2">
    <source>
        <dbReference type="ARBA" id="ARBA00012180"/>
    </source>
</evidence>
<sequence length="1424" mass="163708">MTLYKMNSLMDYRKLNLQTVKDAYALPNLEETFSVLSGSQWFSVLDLKSGYYQIELAEEDKHKTAFVCPLGFWEFNRLPQGITNAPSTFQRLMERCVSDLNLKEVIVFLDDLIVFSATLEEHEQRLLRVLQRLKEYGLKLSPEKCKFFQTSVKYLGHVVSRNGVETDPEKIKTLRDWPSPRHLKELQSFLGFAGYYRRFIQDYSKIVKPLNSLTIGYGPAKRSKVNSGKSPLFKPKEPFGCRWTEECQSAFTTIIDKLTSAPVLAYANSKLPYVLHTDASTTGLGAALYQEQDGQLRAIAFASRGLSHSESRYPAHKLEFLALKWAVTEKFSDYLYGNTFTVITDSNPLTYILTSAKLDATSYRWLSALSTFSFTLRYRPGKQNLDADALSRRPHDHTIDDPISQKEEDRIRQFTLKHLPELADNTKLDTEVVHAICEARLVRQSSNKSSEGSRIPFVESLASNPDCLPDDFVQDEFLDGFPLNSRVPAAEVRDKQNSDVAIREIISSLKGGGVPSPSVKKEIPQLSLLCREWNKLFLKDGILYRRRQGEQEMQYQLVLPEQWRDMVMTSLHDNMGHLGVERTLDLVRSRFYWPGMAHDISHKIRTCRRCILRKAPLERAAPLVNIRATRPLELVCMDFLSIEPDRSNTKDVLVITDFFTKYAVAVPTPNQKAKTVAKCLWEHFIVHYGIPERLHSDQGPDFESKTIKELCEVIGTHKIRTTPYHPRGNPVERFNRTLLSMIGTLREEQKAHWHDFVQDEFLDGFPLNSRVPAAEVRDKQNSDVAIREIISSLKGGGVPSPSVKKEIPQLSLLCREWNKLFLKDGILYRRRQGEQEMQYQLVLPEQWRDMVMTSLHDNMGHLGVERTLDLVRSRFYWPGMAHDISHKIRTCRRCILRKAPLERAAPLVNIRATRPLELVCMDFLSIEPDRSNTKDVLVITDFFTKYAVAVPTPNQKAKTVAKCLWEHFIVHYGIPERLHSDQGPDFESKTIKELCEVIGTHKIRTTPYHPRGNPVERFNRTLLSMIGTLREEQKAHWHDFVKPLVHAYNCTKHESTGFTPYELMFGRRPRLPIDLIFDIFPGQPEGKSHSQYVKHLKMRLEESYKLAMGNTTKMAEKNKTRFDKRVVESTLEEGDRVLVRNVKLRGKHKLADRWEPTVHVIVKRAGELPVYTVRPENQKGQLRTLHRDLLRPCNFLSTEDVTPKIKVTKPRTRAASHINDPEESEVDSDFDESPIHYYTYPLRFNPIEATCSIENPPKTTSENIPEVISENLPENLPEMIPENLPEMIPENPPEDRDVFPELPGETSHITLVATDPTVHQTDSKDTPEQVEPESKMEEETEIHQQSCIAEEDEMENPVRHSTRSRTRAKRLTYPELGNPLISVVQSLFQGLSTAFTQSLLETPYGNPDSPDYHALRMHRDVHTV</sequence>
<dbReference type="Gene3D" id="3.10.10.10">
    <property type="entry name" value="HIV Type 1 Reverse Transcriptase, subunit A, domain 1"/>
    <property type="match status" value="1"/>
</dbReference>
<dbReference type="InterPro" id="IPR001584">
    <property type="entry name" value="Integrase_cat-core"/>
</dbReference>
<evidence type="ECO:0000256" key="3">
    <source>
        <dbReference type="ARBA" id="ARBA00039658"/>
    </source>
</evidence>
<comment type="similarity">
    <text evidence="1">Belongs to the beta type-B retroviral polymerase family. HERV class-II K(HML-2) pol subfamily.</text>
</comment>
<organism evidence="7 8">
    <name type="scientific">Astyanax mexicanus</name>
    <name type="common">Blind cave fish</name>
    <name type="synonym">Astyanax fasciatus mexicanus</name>
    <dbReference type="NCBI Taxonomy" id="7994"/>
    <lineage>
        <taxon>Eukaryota</taxon>
        <taxon>Metazoa</taxon>
        <taxon>Chordata</taxon>
        <taxon>Craniata</taxon>
        <taxon>Vertebrata</taxon>
        <taxon>Euteleostomi</taxon>
        <taxon>Actinopterygii</taxon>
        <taxon>Neopterygii</taxon>
        <taxon>Teleostei</taxon>
        <taxon>Ostariophysi</taxon>
        <taxon>Characiformes</taxon>
        <taxon>Characoidei</taxon>
        <taxon>Acestrorhamphidae</taxon>
        <taxon>Acestrorhamphinae</taxon>
        <taxon>Astyanax</taxon>
    </lineage>
</organism>
<evidence type="ECO:0000259" key="6">
    <source>
        <dbReference type="PROSITE" id="PS50994"/>
    </source>
</evidence>
<dbReference type="EC" id="3.1.26.4" evidence="2"/>
<dbReference type="InterPro" id="IPR041588">
    <property type="entry name" value="Integrase_H2C2"/>
</dbReference>
<dbReference type="SUPFAM" id="SSF56672">
    <property type="entry name" value="DNA/RNA polymerases"/>
    <property type="match status" value="1"/>
</dbReference>
<evidence type="ECO:0000256" key="4">
    <source>
        <dbReference type="SAM" id="MobiDB-lite"/>
    </source>
</evidence>
<dbReference type="GO" id="GO:0003676">
    <property type="term" value="F:nucleic acid binding"/>
    <property type="evidence" value="ECO:0007669"/>
    <property type="project" value="InterPro"/>
</dbReference>
<accession>A0A3B1IZP3</accession>
<dbReference type="InParanoid" id="A0A3B1IZP3"/>
<dbReference type="InterPro" id="IPR043502">
    <property type="entry name" value="DNA/RNA_pol_sf"/>
</dbReference>
<dbReference type="InterPro" id="IPR012337">
    <property type="entry name" value="RNaseH-like_sf"/>
</dbReference>
<dbReference type="PANTHER" id="PTHR37984:SF15">
    <property type="entry name" value="INTEGRASE CATALYTIC DOMAIN-CONTAINING PROTEIN"/>
    <property type="match status" value="1"/>
</dbReference>
<evidence type="ECO:0000313" key="8">
    <source>
        <dbReference type="Proteomes" id="UP000018467"/>
    </source>
</evidence>
<dbReference type="Gene3D" id="3.10.20.370">
    <property type="match status" value="1"/>
</dbReference>
<evidence type="ECO:0000313" key="7">
    <source>
        <dbReference type="Ensembl" id="ENSAMXP00000035542.1"/>
    </source>
</evidence>
<dbReference type="SUPFAM" id="SSF53098">
    <property type="entry name" value="Ribonuclease H-like"/>
    <property type="match status" value="2"/>
</dbReference>
<dbReference type="FunFam" id="1.10.340.70:FF:000001">
    <property type="entry name" value="Retrovirus-related Pol polyprotein from transposon gypsy-like Protein"/>
    <property type="match status" value="2"/>
</dbReference>
<reference evidence="7" key="3">
    <citation type="submission" date="2025-08" db="UniProtKB">
        <authorList>
            <consortium name="Ensembl"/>
        </authorList>
    </citation>
    <scope>IDENTIFICATION</scope>
</reference>
<dbReference type="Gene3D" id="3.30.420.10">
    <property type="entry name" value="Ribonuclease H-like superfamily/Ribonuclease H"/>
    <property type="match status" value="2"/>
</dbReference>
<dbReference type="GO" id="GO:0015074">
    <property type="term" value="P:DNA integration"/>
    <property type="evidence" value="ECO:0007669"/>
    <property type="project" value="InterPro"/>
</dbReference>
<dbReference type="CDD" id="cd01647">
    <property type="entry name" value="RT_LTR"/>
    <property type="match status" value="1"/>
</dbReference>
<dbReference type="PANTHER" id="PTHR37984">
    <property type="entry name" value="PROTEIN CBG26694"/>
    <property type="match status" value="1"/>
</dbReference>
<evidence type="ECO:0000259" key="5">
    <source>
        <dbReference type="PROSITE" id="PS50878"/>
    </source>
</evidence>
<reference evidence="8" key="1">
    <citation type="submission" date="2013-03" db="EMBL/GenBank/DDBJ databases">
        <authorList>
            <person name="Jeffery W."/>
            <person name="Warren W."/>
            <person name="Wilson R.K."/>
        </authorList>
    </citation>
    <scope>NUCLEOTIDE SEQUENCE</scope>
    <source>
        <strain evidence="8">female</strain>
    </source>
</reference>
<dbReference type="PROSITE" id="PS50878">
    <property type="entry name" value="RT_POL"/>
    <property type="match status" value="1"/>
</dbReference>
<dbReference type="Proteomes" id="UP000018467">
    <property type="component" value="Unassembled WGS sequence"/>
</dbReference>